<sequence>MSDFRVNPEGLRGGASGILKCLEPAESVDLEALSRNVEAFGHSGSSGAFGQFCVTWQVACLLLHSRATSAAETLNGVAGTYVQSDDDAGQSLNRLRPGLQ</sequence>
<name>A0ABW7UXR5_9ACTN</name>
<dbReference type="EMBL" id="JBIRWE010000018">
    <property type="protein sequence ID" value="MFI1967388.1"/>
    <property type="molecule type" value="Genomic_DNA"/>
</dbReference>
<evidence type="ECO:0000313" key="1">
    <source>
        <dbReference type="EMBL" id="MFI1967388.1"/>
    </source>
</evidence>
<evidence type="ECO:0000313" key="2">
    <source>
        <dbReference type="Proteomes" id="UP001611548"/>
    </source>
</evidence>
<gene>
    <name evidence="1" type="ORF">ACH429_25260</name>
</gene>
<keyword evidence="2" id="KW-1185">Reference proteome</keyword>
<accession>A0ABW7UXR5</accession>
<evidence type="ECO:0008006" key="3">
    <source>
        <dbReference type="Google" id="ProtNLM"/>
    </source>
</evidence>
<protein>
    <recommendedName>
        <fullName evidence="3">ESX-1 secretion-associated protein</fullName>
    </recommendedName>
</protein>
<reference evidence="1 2" key="1">
    <citation type="submission" date="2024-10" db="EMBL/GenBank/DDBJ databases">
        <title>The Natural Products Discovery Center: Release of the First 8490 Sequenced Strains for Exploring Actinobacteria Biosynthetic Diversity.</title>
        <authorList>
            <person name="Kalkreuter E."/>
            <person name="Kautsar S.A."/>
            <person name="Yang D."/>
            <person name="Bader C.D."/>
            <person name="Teijaro C.N."/>
            <person name="Fluegel L."/>
            <person name="Davis C.M."/>
            <person name="Simpson J.R."/>
            <person name="Lauterbach L."/>
            <person name="Steele A.D."/>
            <person name="Gui C."/>
            <person name="Meng S."/>
            <person name="Li G."/>
            <person name="Viehrig K."/>
            <person name="Ye F."/>
            <person name="Su P."/>
            <person name="Kiefer A.F."/>
            <person name="Nichols A."/>
            <person name="Cepeda A.J."/>
            <person name="Yan W."/>
            <person name="Fan B."/>
            <person name="Jiang Y."/>
            <person name="Adhikari A."/>
            <person name="Zheng C.-J."/>
            <person name="Schuster L."/>
            <person name="Cowan T.M."/>
            <person name="Smanski M.J."/>
            <person name="Chevrette M.G."/>
            <person name="De Carvalho L.P.S."/>
            <person name="Shen B."/>
        </authorList>
    </citation>
    <scope>NUCLEOTIDE SEQUENCE [LARGE SCALE GENOMIC DNA]</scope>
    <source>
        <strain evidence="1 2">NPDC020327</strain>
    </source>
</reference>
<dbReference type="Proteomes" id="UP001611548">
    <property type="component" value="Unassembled WGS sequence"/>
</dbReference>
<comment type="caution">
    <text evidence="1">The sequence shown here is derived from an EMBL/GenBank/DDBJ whole genome shotgun (WGS) entry which is preliminary data.</text>
</comment>
<dbReference type="RefSeq" id="WP_157859150.1">
    <property type="nucleotide sequence ID" value="NZ_JBIRWE010000018.1"/>
</dbReference>
<proteinExistence type="predicted"/>
<organism evidence="1 2">
    <name type="scientific">Streptomyces pathocidini</name>
    <dbReference type="NCBI Taxonomy" id="1650571"/>
    <lineage>
        <taxon>Bacteria</taxon>
        <taxon>Bacillati</taxon>
        <taxon>Actinomycetota</taxon>
        <taxon>Actinomycetes</taxon>
        <taxon>Kitasatosporales</taxon>
        <taxon>Streptomycetaceae</taxon>
        <taxon>Streptomyces</taxon>
    </lineage>
</organism>